<feature type="coiled-coil region" evidence="1">
    <location>
        <begin position="150"/>
        <end position="177"/>
    </location>
</feature>
<dbReference type="AlphaFoldDB" id="A0AA85BBZ0"/>
<dbReference type="SUPFAM" id="SSF57845">
    <property type="entry name" value="B-box zinc-binding domain"/>
    <property type="match status" value="1"/>
</dbReference>
<evidence type="ECO:0000256" key="1">
    <source>
        <dbReference type="SAM" id="Coils"/>
    </source>
</evidence>
<sequence>MREAPPTQCTDHEFSELNTINSNEKTIGNNQKVSDNTVRTSSTTVDFNSNKGKTIIGHRCNWPSPSACFYCKPCNKLLCAECSGHFSMSSKGKEHENHVVLSLEKAVHDAKLEINKQIDRVKRNNSQFEDYLRHLIKYGHELGETELNITNQIQNRAEQLKNEIDQIANKLTNQIDKEIGNEMKLIGQCAGSLYPLIAQCEVACRYANALKDFGRPEEVLFCFDQVNEQLSYLGQKKIEYLGARIKTYFKNGGYSYCEDGIETKSQTFNSSYLFGSIESEKIVEEFSKNEIINRSAIHKQNELKLELSIYT</sequence>
<dbReference type="Proteomes" id="UP000050791">
    <property type="component" value="Unassembled WGS sequence"/>
</dbReference>
<keyword evidence="1" id="KW-0175">Coiled coil</keyword>
<reference evidence="3" key="1">
    <citation type="submission" date="2023-11" db="UniProtKB">
        <authorList>
            <consortium name="WormBaseParasite"/>
        </authorList>
    </citation>
    <scope>IDENTIFICATION</scope>
</reference>
<proteinExistence type="predicted"/>
<dbReference type="Gene3D" id="3.30.160.60">
    <property type="entry name" value="Classic Zinc Finger"/>
    <property type="match status" value="1"/>
</dbReference>
<accession>A0AA85BBZ0</accession>
<protein>
    <recommendedName>
        <fullName evidence="4">B box-type domain-containing protein</fullName>
    </recommendedName>
</protein>
<dbReference type="WBParaSite" id="SMTH1_45590.1">
    <property type="protein sequence ID" value="SMTH1_45590.1"/>
    <property type="gene ID" value="SMTH1_45590"/>
</dbReference>
<name>A0AA85BBZ0_9TREM</name>
<evidence type="ECO:0008006" key="4">
    <source>
        <dbReference type="Google" id="ProtNLM"/>
    </source>
</evidence>
<evidence type="ECO:0000313" key="2">
    <source>
        <dbReference type="Proteomes" id="UP000050791"/>
    </source>
</evidence>
<organism evidence="2 3">
    <name type="scientific">Schistosoma mattheei</name>
    <dbReference type="NCBI Taxonomy" id="31246"/>
    <lineage>
        <taxon>Eukaryota</taxon>
        <taxon>Metazoa</taxon>
        <taxon>Spiralia</taxon>
        <taxon>Lophotrochozoa</taxon>
        <taxon>Platyhelminthes</taxon>
        <taxon>Trematoda</taxon>
        <taxon>Digenea</taxon>
        <taxon>Strigeidida</taxon>
        <taxon>Schistosomatoidea</taxon>
        <taxon>Schistosomatidae</taxon>
        <taxon>Schistosoma</taxon>
    </lineage>
</organism>
<evidence type="ECO:0000313" key="3">
    <source>
        <dbReference type="WBParaSite" id="SMTH1_45590.1"/>
    </source>
</evidence>